<keyword evidence="1" id="KW-0472">Membrane</keyword>
<dbReference type="Pfam" id="PF04453">
    <property type="entry name" value="LptD"/>
    <property type="match status" value="1"/>
</dbReference>
<evidence type="ECO:0000313" key="4">
    <source>
        <dbReference type="Proteomes" id="UP000031521"/>
    </source>
</evidence>
<dbReference type="GO" id="GO:1990351">
    <property type="term" value="C:transporter complex"/>
    <property type="evidence" value="ECO:0007669"/>
    <property type="project" value="TreeGrafter"/>
</dbReference>
<dbReference type="AlphaFoldDB" id="A0A0B5E1U2"/>
<keyword evidence="1" id="KW-0732">Signal</keyword>
<dbReference type="PANTHER" id="PTHR30189">
    <property type="entry name" value="LPS-ASSEMBLY PROTEIN"/>
    <property type="match status" value="1"/>
</dbReference>
<dbReference type="InterPro" id="IPR007543">
    <property type="entry name" value="LptD_C"/>
</dbReference>
<feature type="domain" description="LptD C-terminal" evidence="2">
    <location>
        <begin position="295"/>
        <end position="657"/>
    </location>
</feature>
<name>A0A0B5E1U2_9RHOB</name>
<dbReference type="Proteomes" id="UP000031521">
    <property type="component" value="Chromosome"/>
</dbReference>
<dbReference type="InterPro" id="IPR050218">
    <property type="entry name" value="LptD"/>
</dbReference>
<reference evidence="3 4" key="1">
    <citation type="journal article" date="2014" name="Int. J. Syst. Evol. Microbiol.">
        <title>Celeribacter indicus sp. nov., a polycyclic aromatic hydrocarbon-degrading bacterium from deep-sea sediment and reclassification of Huaishuia halophila as Celeribacter halophilus comb. nov.</title>
        <authorList>
            <person name="Lai Q."/>
            <person name="Cao J."/>
            <person name="Yuan J."/>
            <person name="Li F."/>
            <person name="Shao Z."/>
        </authorList>
    </citation>
    <scope>NUCLEOTIDE SEQUENCE [LARGE SCALE GENOMIC DNA]</scope>
    <source>
        <strain evidence="3">P73</strain>
    </source>
</reference>
<evidence type="ECO:0000256" key="1">
    <source>
        <dbReference type="HAMAP-Rule" id="MF_01411"/>
    </source>
</evidence>
<dbReference type="GO" id="GO:0015920">
    <property type="term" value="P:lipopolysaccharide transport"/>
    <property type="evidence" value="ECO:0007669"/>
    <property type="project" value="InterPro"/>
</dbReference>
<dbReference type="PANTHER" id="PTHR30189:SF1">
    <property type="entry name" value="LPS-ASSEMBLY PROTEIN LPTD"/>
    <property type="match status" value="1"/>
</dbReference>
<dbReference type="InterPro" id="IPR020889">
    <property type="entry name" value="LipoPS_assembly_LptD"/>
</dbReference>
<dbReference type="STRING" id="1208324.P73_2660"/>
<dbReference type="GO" id="GO:0009279">
    <property type="term" value="C:cell outer membrane"/>
    <property type="evidence" value="ECO:0007669"/>
    <property type="project" value="UniProtKB-SubCell"/>
</dbReference>
<dbReference type="RefSeq" id="WP_052453261.1">
    <property type="nucleotide sequence ID" value="NZ_CP004393.1"/>
</dbReference>
<sequence>MTASAPALAAAFRPALRLALAAALGLGVPIAPAFLPLPAAAQDAAARTEEEPTALFADSVTFDGTWLTATGAVEVLRDETRLTATRIAYNQDTGALEIDGPIRITRAGGDVVVLASAAEIDTELQNGIMSSARLVIDRQLQLAARRLDVIDGRYLRLSRSVASACEVCAARPVPLWEIRAKEVIHDTEERQIYFTDASFRLMGTPVLWLPRLRIPDPSLERASGFLVPELRTDSTLGTGVIVPYFITLGDHRDLTVSPYLATSTTTLNLRYRQAFYNGRLEMNGAVSQDDTRDGTRAYLFAEGEWTVGRGLTFGLDLRAVSDIAYLVDYGISDDDTLPSQLTLSRYSANEALSAELTYLRTLRASEQDIEDTLPFFLGEARYERLLDLPKLPGQLRFGLSASSSYRDSKEDVEGYDVLRLGTEAEWSGSRIFASGFRLDTTAAGYVDGYAMHQNSLYGDTALRVTPAVETRLSYPMVRQTAGGASEILTPLLQIGWSRTWGDEVPNIDSTLVEFDEGNLLSLSRFPGSDRRETGLTAAAGLHFAHDGPGSRYSVTLGRLLYLSDTGDFAEASGLADTRSDWLLGVGLGFESGIALTSRTLFDDAFELTKWEARLDLTRPRYEVGASYAYVIADAAENRDRPVDEFRFDGSVRLAANWRADAEYLYDFNGGEATKAGVGIEFLNECVRLRLGMSRRYSDTDALDPTTSYSFSVGFGAFAAEGGKSTRCAF</sequence>
<comment type="subunit">
    <text evidence="1">Component of the lipopolysaccharide transport and assembly complex.</text>
</comment>
<dbReference type="OrthoDB" id="9760225at2"/>
<dbReference type="GO" id="GO:0043165">
    <property type="term" value="P:Gram-negative-bacterium-type cell outer membrane assembly"/>
    <property type="evidence" value="ECO:0007669"/>
    <property type="project" value="UniProtKB-UniRule"/>
</dbReference>
<dbReference type="KEGG" id="cid:P73_2660"/>
<keyword evidence="4" id="KW-1185">Reference proteome</keyword>
<dbReference type="HAMAP" id="MF_01411">
    <property type="entry name" value="LPS_assembly_LptD"/>
    <property type="match status" value="1"/>
</dbReference>
<comment type="function">
    <text evidence="1">Involved in the assembly of lipopolysaccharide (LPS) at the surface of the outer membrane.</text>
</comment>
<accession>A0A0B5E1U2</accession>
<organism evidence="3 4">
    <name type="scientific">Celeribacter indicus</name>
    <dbReference type="NCBI Taxonomy" id="1208324"/>
    <lineage>
        <taxon>Bacteria</taxon>
        <taxon>Pseudomonadati</taxon>
        <taxon>Pseudomonadota</taxon>
        <taxon>Alphaproteobacteria</taxon>
        <taxon>Rhodobacterales</taxon>
        <taxon>Roseobacteraceae</taxon>
        <taxon>Celeribacter</taxon>
    </lineage>
</organism>
<proteinExistence type="inferred from homology"/>
<keyword evidence="1" id="KW-0998">Cell outer membrane</keyword>
<evidence type="ECO:0000259" key="2">
    <source>
        <dbReference type="Pfam" id="PF04453"/>
    </source>
</evidence>
<gene>
    <name evidence="1" type="primary">lptD</name>
    <name evidence="3" type="ORF">P73_2660</name>
</gene>
<dbReference type="HOGENOM" id="CLU_009039_3_0_5"/>
<comment type="similarity">
    <text evidence="1">Belongs to the LptD family.</text>
</comment>
<comment type="caution">
    <text evidence="1">Lacks conserved residue(s) required for the propagation of feature annotation.</text>
</comment>
<dbReference type="EMBL" id="CP004393">
    <property type="protein sequence ID" value="AJE47375.1"/>
    <property type="molecule type" value="Genomic_DNA"/>
</dbReference>
<comment type="subcellular location">
    <subcellularLocation>
        <location evidence="1">Cell outer membrane</location>
    </subcellularLocation>
</comment>
<protein>
    <recommendedName>
        <fullName evidence="1">LPS-assembly protein LptD</fullName>
    </recommendedName>
</protein>
<evidence type="ECO:0000313" key="3">
    <source>
        <dbReference type="EMBL" id="AJE47375.1"/>
    </source>
</evidence>